<reference evidence="1 2" key="1">
    <citation type="submission" date="2015-08" db="EMBL/GenBank/DDBJ databases">
        <title>Genome sequencing of Penicillium nordicum.</title>
        <authorList>
            <person name="Nguyen H.D."/>
            <person name="Seifert K.A."/>
        </authorList>
    </citation>
    <scope>NUCLEOTIDE SEQUENCE [LARGE SCALE GENOMIC DNA]</scope>
    <source>
        <strain evidence="1 2">DAOMC 185683</strain>
    </source>
</reference>
<dbReference type="AlphaFoldDB" id="A0A0M8P558"/>
<dbReference type="STRING" id="229535.A0A0M8P558"/>
<protein>
    <submittedName>
        <fullName evidence="1">Uncharacterized protein</fullName>
    </submittedName>
</protein>
<dbReference type="Proteomes" id="UP000037696">
    <property type="component" value="Unassembled WGS sequence"/>
</dbReference>
<keyword evidence="2" id="KW-1185">Reference proteome</keyword>
<organism evidence="1 2">
    <name type="scientific">Penicillium nordicum</name>
    <dbReference type="NCBI Taxonomy" id="229535"/>
    <lineage>
        <taxon>Eukaryota</taxon>
        <taxon>Fungi</taxon>
        <taxon>Dikarya</taxon>
        <taxon>Ascomycota</taxon>
        <taxon>Pezizomycotina</taxon>
        <taxon>Eurotiomycetes</taxon>
        <taxon>Eurotiomycetidae</taxon>
        <taxon>Eurotiales</taxon>
        <taxon>Aspergillaceae</taxon>
        <taxon>Penicillium</taxon>
    </lineage>
</organism>
<accession>A0A0M8P558</accession>
<comment type="caution">
    <text evidence="1">The sequence shown here is derived from an EMBL/GenBank/DDBJ whole genome shotgun (WGS) entry which is preliminary data.</text>
</comment>
<evidence type="ECO:0000313" key="1">
    <source>
        <dbReference type="EMBL" id="KOS40620.1"/>
    </source>
</evidence>
<dbReference type="OrthoDB" id="4453902at2759"/>
<name>A0A0M8P558_9EURO</name>
<evidence type="ECO:0000313" key="2">
    <source>
        <dbReference type="Proteomes" id="UP000037696"/>
    </source>
</evidence>
<gene>
    <name evidence="1" type="ORF">ACN38_g8521</name>
</gene>
<proteinExistence type="predicted"/>
<dbReference type="EMBL" id="LHQQ01000157">
    <property type="protein sequence ID" value="KOS40620.1"/>
    <property type="molecule type" value="Genomic_DNA"/>
</dbReference>
<sequence>MDKQTQTRRCDEVKRLYKLLKSCESWFLSPGDLQGLGIYSQQVGMIGDGSVQFDPCFFRPYPEKVLQKYPLDTVSMAADHPPQTLQRLNNPRDFQTLLREVQNDPKVEHPLEFAKSRWDTLTLLYGPDAWEDHARQTRWHIQSQQILPRRGLPRRGLSRDSTLSDLRSIYERRTKWKHSAPELCGLNRRNYWRILSLREVFQPSFNPHAIMELLSDVPANHAENCLTLQEVSAVLTVMVARTSDRPFRDHPIHPLLVLSYTGQKHGRIIQASLHGESLLLQYSQLWSFADDETAPVELFVRYDMSQPVPIALEEPNPIIGSLVGPVTSMSLN</sequence>